<sequence>MKKRDFRRAFGDPDAAFVFTVKNTLRRLDEEEKKPVKRKMRVSAAIAVAACLIISTAAFAAANHWGLFDFLNQGQSGSAPLPEAIEILATEPPQEGGSGELAGFQLREAVYDGEYAYLVVDVTPKQELLLIGPGYGLDDPMRLMTGDSANSLTIGEYAGQNGLQMAYVTVSSALDALGEEFIRSIDCHWEEDGTLVLMLTCTVPEQEDSALTSTLQCSVMPLIPAASEEDAILYGYYEENADEPTYASTGYAMDEENRQETELAFALDTANRHNALASSQSVEYPSCGVRVDSVRLTASPMALYYEIRFTVTDEAAYAATEDGVWFEFLDANGDALPNGATRGGEVQPQVDGSLVQSGSLAAREELPETVTLRAYNCWTQERYESHELILEP</sequence>
<feature type="transmembrane region" description="Helical" evidence="1">
    <location>
        <begin position="42"/>
        <end position="62"/>
    </location>
</feature>
<proteinExistence type="predicted"/>
<evidence type="ECO:0000313" key="2">
    <source>
        <dbReference type="EMBL" id="HIS92808.1"/>
    </source>
</evidence>
<dbReference type="EMBL" id="DVJN01000147">
    <property type="protein sequence ID" value="HIS92808.1"/>
    <property type="molecule type" value="Genomic_DNA"/>
</dbReference>
<name>A0A9D1G031_9FIRM</name>
<keyword evidence="1" id="KW-0472">Membrane</keyword>
<dbReference type="AlphaFoldDB" id="A0A9D1G031"/>
<dbReference type="Proteomes" id="UP000824140">
    <property type="component" value="Unassembled WGS sequence"/>
</dbReference>
<comment type="caution">
    <text evidence="2">The sequence shown here is derived from an EMBL/GenBank/DDBJ whole genome shotgun (WGS) entry which is preliminary data.</text>
</comment>
<reference evidence="2" key="1">
    <citation type="submission" date="2020-10" db="EMBL/GenBank/DDBJ databases">
        <authorList>
            <person name="Gilroy R."/>
        </authorList>
    </citation>
    <scope>NUCLEOTIDE SEQUENCE</scope>
    <source>
        <strain evidence="2">13766</strain>
    </source>
</reference>
<protein>
    <recommendedName>
        <fullName evidence="4">DUF4179 domain-containing protein</fullName>
    </recommendedName>
</protein>
<reference evidence="2" key="2">
    <citation type="journal article" date="2021" name="PeerJ">
        <title>Extensive microbial diversity within the chicken gut microbiome revealed by metagenomics and culture.</title>
        <authorList>
            <person name="Gilroy R."/>
            <person name="Ravi A."/>
            <person name="Getino M."/>
            <person name="Pursley I."/>
            <person name="Horton D.L."/>
            <person name="Alikhan N.F."/>
            <person name="Baker D."/>
            <person name="Gharbi K."/>
            <person name="Hall N."/>
            <person name="Watson M."/>
            <person name="Adriaenssens E.M."/>
            <person name="Foster-Nyarko E."/>
            <person name="Jarju S."/>
            <person name="Secka A."/>
            <person name="Antonio M."/>
            <person name="Oren A."/>
            <person name="Chaudhuri R.R."/>
            <person name="La Ragione R."/>
            <person name="Hildebrand F."/>
            <person name="Pallen M.J."/>
        </authorList>
    </citation>
    <scope>NUCLEOTIDE SEQUENCE</scope>
    <source>
        <strain evidence="2">13766</strain>
    </source>
</reference>
<evidence type="ECO:0000313" key="3">
    <source>
        <dbReference type="Proteomes" id="UP000824140"/>
    </source>
</evidence>
<evidence type="ECO:0000256" key="1">
    <source>
        <dbReference type="SAM" id="Phobius"/>
    </source>
</evidence>
<organism evidence="2 3">
    <name type="scientific">Candidatus Alectryocaccomicrobium excrementavium</name>
    <dbReference type="NCBI Taxonomy" id="2840668"/>
    <lineage>
        <taxon>Bacteria</taxon>
        <taxon>Bacillati</taxon>
        <taxon>Bacillota</taxon>
        <taxon>Clostridia</taxon>
        <taxon>Candidatus Alectryocaccomicrobium</taxon>
    </lineage>
</organism>
<gene>
    <name evidence="2" type="ORF">IAA84_07345</name>
</gene>
<keyword evidence="1" id="KW-0812">Transmembrane</keyword>
<evidence type="ECO:0008006" key="4">
    <source>
        <dbReference type="Google" id="ProtNLM"/>
    </source>
</evidence>
<accession>A0A9D1G031</accession>
<keyword evidence="1" id="KW-1133">Transmembrane helix</keyword>